<dbReference type="EMBL" id="LUEZ02000042">
    <property type="protein sequence ID" value="RDB24593.1"/>
    <property type="molecule type" value="Genomic_DNA"/>
</dbReference>
<keyword evidence="2" id="KW-1185">Reference proteome</keyword>
<dbReference type="Proteomes" id="UP000076154">
    <property type="component" value="Unassembled WGS sequence"/>
</dbReference>
<reference evidence="1" key="1">
    <citation type="submission" date="2018-04" db="EMBL/GenBank/DDBJ databases">
        <title>Whole genome sequencing of Hypsizygus marmoreus.</title>
        <authorList>
            <person name="Choi I.-G."/>
            <person name="Min B."/>
            <person name="Kim J.-G."/>
            <person name="Kim S."/>
            <person name="Oh Y.-L."/>
            <person name="Kong W.-S."/>
            <person name="Park H."/>
            <person name="Jeong J."/>
            <person name="Song E.-S."/>
        </authorList>
    </citation>
    <scope>NUCLEOTIDE SEQUENCE [LARGE SCALE GENOMIC DNA]</scope>
    <source>
        <strain evidence="1">51987-8</strain>
    </source>
</reference>
<name>A0A369JY72_HYPMA</name>
<evidence type="ECO:0000313" key="1">
    <source>
        <dbReference type="EMBL" id="RDB24593.1"/>
    </source>
</evidence>
<sequence>MPYHKRALYLVLILAGRHPLPKPTTWGFTGDFKLLHPVYGIAPGCQPHTAVQLFIVRMPLALATIVLFPQSNAM</sequence>
<organism evidence="1 2">
    <name type="scientific">Hypsizygus marmoreus</name>
    <name type="common">White beech mushroom</name>
    <name type="synonym">Agaricus marmoreus</name>
    <dbReference type="NCBI Taxonomy" id="39966"/>
    <lineage>
        <taxon>Eukaryota</taxon>
        <taxon>Fungi</taxon>
        <taxon>Dikarya</taxon>
        <taxon>Basidiomycota</taxon>
        <taxon>Agaricomycotina</taxon>
        <taxon>Agaricomycetes</taxon>
        <taxon>Agaricomycetidae</taxon>
        <taxon>Agaricales</taxon>
        <taxon>Tricholomatineae</taxon>
        <taxon>Lyophyllaceae</taxon>
        <taxon>Hypsizygus</taxon>
    </lineage>
</organism>
<dbReference type="InParanoid" id="A0A369JY72"/>
<comment type="caution">
    <text evidence="1">The sequence shown here is derived from an EMBL/GenBank/DDBJ whole genome shotgun (WGS) entry which is preliminary data.</text>
</comment>
<protein>
    <submittedName>
        <fullName evidence="1">Uncharacterized protein</fullName>
    </submittedName>
</protein>
<gene>
    <name evidence="1" type="ORF">Hypma_008259</name>
</gene>
<accession>A0A369JY72</accession>
<dbReference type="AlphaFoldDB" id="A0A369JY72"/>
<evidence type="ECO:0000313" key="2">
    <source>
        <dbReference type="Proteomes" id="UP000076154"/>
    </source>
</evidence>
<proteinExistence type="predicted"/>